<dbReference type="InterPro" id="IPR005119">
    <property type="entry name" value="LysR_subst-bd"/>
</dbReference>
<dbReference type="Gene3D" id="1.10.10.10">
    <property type="entry name" value="Winged helix-like DNA-binding domain superfamily/Winged helix DNA-binding domain"/>
    <property type="match status" value="1"/>
</dbReference>
<dbReference type="FunFam" id="1.10.10.10:FF:000001">
    <property type="entry name" value="LysR family transcriptional regulator"/>
    <property type="match status" value="1"/>
</dbReference>
<dbReference type="GO" id="GO:0003700">
    <property type="term" value="F:DNA-binding transcription factor activity"/>
    <property type="evidence" value="ECO:0007669"/>
    <property type="project" value="InterPro"/>
</dbReference>
<accession>F4CP01</accession>
<reference evidence="6 7" key="1">
    <citation type="journal article" date="2011" name="J. Bacteriol.">
        <title>Genome sequence of the 1,4-dioxane-degrading Pseudonocardia dioxanivorans strain CB1190.</title>
        <authorList>
            <person name="Sales C.M."/>
            <person name="Mahendra S."/>
            <person name="Grostern A."/>
            <person name="Parales R.E."/>
            <person name="Goodwin L.A."/>
            <person name="Woyke T."/>
            <person name="Nolan M."/>
            <person name="Lapidus A."/>
            <person name="Chertkov O."/>
            <person name="Ovchinnikova G."/>
            <person name="Sczyrba A."/>
            <person name="Alvarez-Cohen L."/>
        </authorList>
    </citation>
    <scope>NUCLEOTIDE SEQUENCE [LARGE SCALE GENOMIC DNA]</scope>
    <source>
        <strain evidence="7">ATCC 55486 / DSM 44775 / JCM 13855 / CB1190</strain>
    </source>
</reference>
<dbReference type="KEGG" id="pdx:Psed_0780"/>
<dbReference type="STRING" id="675635.Psed_0780"/>
<dbReference type="AlphaFoldDB" id="F4CP01"/>
<keyword evidence="2" id="KW-0805">Transcription regulation</keyword>
<keyword evidence="4" id="KW-0804">Transcription</keyword>
<dbReference type="Proteomes" id="UP000007809">
    <property type="component" value="Chromosome"/>
</dbReference>
<proteinExistence type="inferred from homology"/>
<dbReference type="SUPFAM" id="SSF46785">
    <property type="entry name" value="Winged helix' DNA-binding domain"/>
    <property type="match status" value="1"/>
</dbReference>
<dbReference type="CDD" id="cd08414">
    <property type="entry name" value="PBP2_LTTR_aromatics_like"/>
    <property type="match status" value="1"/>
</dbReference>
<keyword evidence="7" id="KW-1185">Reference proteome</keyword>
<evidence type="ECO:0000256" key="1">
    <source>
        <dbReference type="ARBA" id="ARBA00009437"/>
    </source>
</evidence>
<feature type="domain" description="HTH lysR-type" evidence="5">
    <location>
        <begin position="2"/>
        <end position="59"/>
    </location>
</feature>
<evidence type="ECO:0000313" key="6">
    <source>
        <dbReference type="EMBL" id="AEA23037.1"/>
    </source>
</evidence>
<dbReference type="SUPFAM" id="SSF53850">
    <property type="entry name" value="Periplasmic binding protein-like II"/>
    <property type="match status" value="1"/>
</dbReference>
<dbReference type="HOGENOM" id="CLU_039613_6_4_11"/>
<dbReference type="PROSITE" id="PS50931">
    <property type="entry name" value="HTH_LYSR"/>
    <property type="match status" value="1"/>
</dbReference>
<dbReference type="eggNOG" id="COG0583">
    <property type="taxonomic scope" value="Bacteria"/>
</dbReference>
<dbReference type="InterPro" id="IPR036388">
    <property type="entry name" value="WH-like_DNA-bd_sf"/>
</dbReference>
<keyword evidence="3" id="KW-0238">DNA-binding</keyword>
<dbReference type="PRINTS" id="PR00039">
    <property type="entry name" value="HTHLYSR"/>
</dbReference>
<dbReference type="PANTHER" id="PTHR30346">
    <property type="entry name" value="TRANSCRIPTIONAL DUAL REGULATOR HCAR-RELATED"/>
    <property type="match status" value="1"/>
</dbReference>
<evidence type="ECO:0000259" key="5">
    <source>
        <dbReference type="PROSITE" id="PS50931"/>
    </source>
</evidence>
<evidence type="ECO:0000256" key="4">
    <source>
        <dbReference type="ARBA" id="ARBA00023163"/>
    </source>
</evidence>
<dbReference type="EMBL" id="CP002593">
    <property type="protein sequence ID" value="AEA23037.1"/>
    <property type="molecule type" value="Genomic_DNA"/>
</dbReference>
<evidence type="ECO:0000256" key="2">
    <source>
        <dbReference type="ARBA" id="ARBA00023015"/>
    </source>
</evidence>
<dbReference type="Gene3D" id="3.40.190.10">
    <property type="entry name" value="Periplasmic binding protein-like II"/>
    <property type="match status" value="2"/>
</dbReference>
<dbReference type="InterPro" id="IPR000847">
    <property type="entry name" value="LysR_HTH_N"/>
</dbReference>
<dbReference type="PANTHER" id="PTHR30346:SF30">
    <property type="entry name" value="SMALL NEUTRAL PROTEASE REGULATORY PROTEIN"/>
    <property type="match status" value="1"/>
</dbReference>
<dbReference type="InterPro" id="IPR036390">
    <property type="entry name" value="WH_DNA-bd_sf"/>
</dbReference>
<dbReference type="Pfam" id="PF03466">
    <property type="entry name" value="LysR_substrate"/>
    <property type="match status" value="1"/>
</dbReference>
<name>F4CP01_PSEUX</name>
<sequence length="302" mass="32328">MVELRHLRSFVVLADERHFGRAAVRLHIAQPALSQQLKQLERETGARLLDRSTRRVELTEAGRLLRGRAAEILAAVDRTSADLGLLGAGRAGRVRLGFVGTATYDVLPHVTRRVRDELPDVELEVRGELLGPELMAQLREGDLDIAVFRPGAAVTDDLEVLRLRDEPLVAVLPGDHPSARADAVDLRELDGMPLITHPSGYHSTMQPLVLDVCRRAGLDPHVVEVGETGTLVVFVAAGLGFGLVPHSVRALRLDGVAYVPLSGEPVTAPLVLAHRPDPAPVVARVSALVAAVTSGSGRDASG</sequence>
<dbReference type="GO" id="GO:0032993">
    <property type="term" value="C:protein-DNA complex"/>
    <property type="evidence" value="ECO:0007669"/>
    <property type="project" value="TreeGrafter"/>
</dbReference>
<dbReference type="Pfam" id="PF00126">
    <property type="entry name" value="HTH_1"/>
    <property type="match status" value="1"/>
</dbReference>
<protein>
    <submittedName>
        <fullName evidence="6">Transcriptional regulator, LysR family</fullName>
    </submittedName>
</protein>
<comment type="similarity">
    <text evidence="1">Belongs to the LysR transcriptional regulatory family.</text>
</comment>
<evidence type="ECO:0000256" key="3">
    <source>
        <dbReference type="ARBA" id="ARBA00023125"/>
    </source>
</evidence>
<dbReference type="GO" id="GO:0003677">
    <property type="term" value="F:DNA binding"/>
    <property type="evidence" value="ECO:0007669"/>
    <property type="project" value="UniProtKB-KW"/>
</dbReference>
<gene>
    <name evidence="6" type="ordered locus">Psed_0780</name>
</gene>
<evidence type="ECO:0000313" key="7">
    <source>
        <dbReference type="Proteomes" id="UP000007809"/>
    </source>
</evidence>
<organism evidence="6 7">
    <name type="scientific">Pseudonocardia dioxanivorans (strain ATCC 55486 / DSM 44775 / JCM 13855 / CB1190)</name>
    <dbReference type="NCBI Taxonomy" id="675635"/>
    <lineage>
        <taxon>Bacteria</taxon>
        <taxon>Bacillati</taxon>
        <taxon>Actinomycetota</taxon>
        <taxon>Actinomycetes</taxon>
        <taxon>Pseudonocardiales</taxon>
        <taxon>Pseudonocardiaceae</taxon>
        <taxon>Pseudonocardia</taxon>
    </lineage>
</organism>